<dbReference type="STRING" id="460265.Mnod_3770"/>
<dbReference type="Proteomes" id="UP000008207">
    <property type="component" value="Chromosome"/>
</dbReference>
<dbReference type="KEGG" id="mno:Mnod_3770"/>
<dbReference type="AlphaFoldDB" id="B8IRD6"/>
<name>B8IRD6_METNO</name>
<accession>B8IRD6</accession>
<proteinExistence type="predicted"/>
<evidence type="ECO:0000313" key="1">
    <source>
        <dbReference type="EMBL" id="ACL58676.1"/>
    </source>
</evidence>
<gene>
    <name evidence="1" type="ordered locus">Mnod_3770</name>
</gene>
<protein>
    <submittedName>
        <fullName evidence="1">Uncharacterized protein</fullName>
    </submittedName>
</protein>
<reference evidence="1 2" key="1">
    <citation type="submission" date="2009-01" db="EMBL/GenBank/DDBJ databases">
        <title>Complete sequence of chromosome of Methylobacterium nodulans ORS 2060.</title>
        <authorList>
            <consortium name="US DOE Joint Genome Institute"/>
            <person name="Lucas S."/>
            <person name="Copeland A."/>
            <person name="Lapidus A."/>
            <person name="Glavina del Rio T."/>
            <person name="Dalin E."/>
            <person name="Tice H."/>
            <person name="Bruce D."/>
            <person name="Goodwin L."/>
            <person name="Pitluck S."/>
            <person name="Sims D."/>
            <person name="Brettin T."/>
            <person name="Detter J.C."/>
            <person name="Han C."/>
            <person name="Larimer F."/>
            <person name="Land M."/>
            <person name="Hauser L."/>
            <person name="Kyrpides N."/>
            <person name="Ivanova N."/>
            <person name="Marx C.J."/>
            <person name="Richardson P."/>
        </authorList>
    </citation>
    <scope>NUCLEOTIDE SEQUENCE [LARGE SCALE GENOMIC DNA]</scope>
    <source>
        <strain evidence="2">LMG 21967 / CNCM I-2342 / ORS 2060</strain>
    </source>
</reference>
<evidence type="ECO:0000313" key="2">
    <source>
        <dbReference type="Proteomes" id="UP000008207"/>
    </source>
</evidence>
<dbReference type="EMBL" id="CP001349">
    <property type="protein sequence ID" value="ACL58676.1"/>
    <property type="molecule type" value="Genomic_DNA"/>
</dbReference>
<keyword evidence="2" id="KW-1185">Reference proteome</keyword>
<dbReference type="HOGENOM" id="CLU_1873007_0_0_5"/>
<organism evidence="1 2">
    <name type="scientific">Methylobacterium nodulans (strain LMG 21967 / CNCM I-2342 / ORS 2060)</name>
    <dbReference type="NCBI Taxonomy" id="460265"/>
    <lineage>
        <taxon>Bacteria</taxon>
        <taxon>Pseudomonadati</taxon>
        <taxon>Pseudomonadota</taxon>
        <taxon>Alphaproteobacteria</taxon>
        <taxon>Hyphomicrobiales</taxon>
        <taxon>Methylobacteriaceae</taxon>
        <taxon>Methylobacterium</taxon>
    </lineage>
</organism>
<sequence>MPGRSSAKVSTPVPLDPPPPRLAIEHVQDVRLKDEGVLDLLVQDVEGTAHEVTLPFAVLAQVFDRIAARSELALSVTTDAGGRQLVLPVAAWRLVPTVRDGQAQLTCRVPDGSGVDLAFTWNPVTGVRRLGLSVDV</sequence>